<reference evidence="2 3" key="1">
    <citation type="submission" date="2017-09" db="EMBL/GenBank/DDBJ databases">
        <title>WGS assembly of Aquilegia coerulea Goldsmith.</title>
        <authorList>
            <person name="Hodges S."/>
            <person name="Kramer E."/>
            <person name="Nordborg M."/>
            <person name="Tomkins J."/>
            <person name="Borevitz J."/>
            <person name="Derieg N."/>
            <person name="Yan J."/>
            <person name="Mihaltcheva S."/>
            <person name="Hayes R.D."/>
            <person name="Rokhsar D."/>
        </authorList>
    </citation>
    <scope>NUCLEOTIDE SEQUENCE [LARGE SCALE GENOMIC DNA]</scope>
    <source>
        <strain evidence="3">cv. Goldsmith</strain>
    </source>
</reference>
<feature type="region of interest" description="Disordered" evidence="1">
    <location>
        <begin position="309"/>
        <end position="336"/>
    </location>
</feature>
<proteinExistence type="predicted"/>
<dbReference type="OrthoDB" id="618331at2759"/>
<name>A0A2G5EDF3_AQUCA</name>
<sequence length="716" mass="79950">MFDWNDEELGNIIWGEASEVDDHIVPYPSGNEEKPLVIYGDNRKKQFIQEAKPFKVADQRVSGAKDYFSGSTVESGAECNTKEALDASRSETDSWPDSPLMNVACDEKYAERNAQNSISMQAPEFGTYIPKFNSARDTAQLDDGSGLLGNESQDKEHNDFLGYSWDNIGNFDDLDSMFRNDDPIFGRDGLGNAELWSSSSDLFSSPTKSFPICSPNSGVNASSIAEQDMEMKFPQHEELSQTPDFGKTDDLAPQDLKDIVDSTADKAPGKDYTHLVNPIVDCVGEESKAWLEEKKDIKMSEKVEAWKTQSTSKVNGKRKLLKSPTKEETEEGSSQDLCDAWPLPANQLQAFGNQFATSVAHTIPSSVSSQKQMVGPGPLFFWQPSHPYLPAGDGNPQHWYPVMPTIANDNSEEDKHHPMLVDYRGSPQPLKHANPVKVFPAPSKPPTMTPQEKLEKLKRRQQRQAMIAIQEQQQQFGHKALRSDLYNVGKCPQENQYQDTEVSTIEVEENLKIPPSMATNSSIEHDDSNTIPMAIDHCSLEERVLDQLQDVIGKLDMRVRLSIQDSLFRLAQSSMQRNNTTDTSSTNNNMQCDGATAKDEAHGHNRLPRISEVETETNPFDRIVAHLLFHQSLDLSTRPAKDNEALGTPGFVKFTSEPKPEGIMNFSAGCLSDGSMEKQNFSHPPCLRSDTMDVDQFESKSCIDTPENMSHNKPRE</sequence>
<dbReference type="GO" id="GO:0007623">
    <property type="term" value="P:circadian rhythm"/>
    <property type="evidence" value="ECO:0007669"/>
    <property type="project" value="InterPro"/>
</dbReference>
<dbReference type="Proteomes" id="UP000230069">
    <property type="component" value="Unassembled WGS sequence"/>
</dbReference>
<dbReference type="InterPro" id="IPR039928">
    <property type="entry name" value="LNK"/>
</dbReference>
<dbReference type="EMBL" id="KZ305026">
    <property type="protein sequence ID" value="PIA53731.1"/>
    <property type="molecule type" value="Genomic_DNA"/>
</dbReference>
<dbReference type="EMBL" id="KZ305026">
    <property type="protein sequence ID" value="PIA53732.1"/>
    <property type="molecule type" value="Genomic_DNA"/>
</dbReference>
<feature type="compositionally biased region" description="Polar residues" evidence="1">
    <location>
        <begin position="707"/>
        <end position="716"/>
    </location>
</feature>
<dbReference type="PANTHER" id="PTHR33334:SF5">
    <property type="entry name" value="PROTEIN LNK2"/>
    <property type="match status" value="1"/>
</dbReference>
<accession>A0A2G5EDF3</accession>
<dbReference type="FunCoup" id="A0A2G5EDF3">
    <property type="interactions" value="178"/>
</dbReference>
<evidence type="ECO:0000313" key="3">
    <source>
        <dbReference type="Proteomes" id="UP000230069"/>
    </source>
</evidence>
<dbReference type="AlphaFoldDB" id="A0A2G5EDF3"/>
<feature type="region of interest" description="Disordered" evidence="1">
    <location>
        <begin position="697"/>
        <end position="716"/>
    </location>
</feature>
<keyword evidence="3" id="KW-1185">Reference proteome</keyword>
<dbReference type="GO" id="GO:0006355">
    <property type="term" value="P:regulation of DNA-templated transcription"/>
    <property type="evidence" value="ECO:0007669"/>
    <property type="project" value="InterPro"/>
</dbReference>
<feature type="compositionally biased region" description="Low complexity" evidence="1">
    <location>
        <begin position="578"/>
        <end position="589"/>
    </location>
</feature>
<evidence type="ECO:0000313" key="2">
    <source>
        <dbReference type="EMBL" id="PIA53731.1"/>
    </source>
</evidence>
<protein>
    <recommendedName>
        <fullName evidence="4">Protein LNK2</fullName>
    </recommendedName>
</protein>
<organism evidence="2 3">
    <name type="scientific">Aquilegia coerulea</name>
    <name type="common">Rocky mountain columbine</name>
    <dbReference type="NCBI Taxonomy" id="218851"/>
    <lineage>
        <taxon>Eukaryota</taxon>
        <taxon>Viridiplantae</taxon>
        <taxon>Streptophyta</taxon>
        <taxon>Embryophyta</taxon>
        <taxon>Tracheophyta</taxon>
        <taxon>Spermatophyta</taxon>
        <taxon>Magnoliopsida</taxon>
        <taxon>Ranunculales</taxon>
        <taxon>Ranunculaceae</taxon>
        <taxon>Thalictroideae</taxon>
        <taxon>Aquilegia</taxon>
    </lineage>
</organism>
<feature type="region of interest" description="Disordered" evidence="1">
    <location>
        <begin position="575"/>
        <end position="612"/>
    </location>
</feature>
<evidence type="ECO:0000256" key="1">
    <source>
        <dbReference type="SAM" id="MobiDB-lite"/>
    </source>
</evidence>
<gene>
    <name evidence="2" type="ORF">AQUCO_00900366v1</name>
</gene>
<evidence type="ECO:0008006" key="4">
    <source>
        <dbReference type="Google" id="ProtNLM"/>
    </source>
</evidence>
<dbReference type="EMBL" id="KZ305026">
    <property type="protein sequence ID" value="PIA53733.1"/>
    <property type="molecule type" value="Genomic_DNA"/>
</dbReference>
<dbReference type="PANTHER" id="PTHR33334">
    <property type="entry name" value="PROTEIN LNK1"/>
    <property type="match status" value="1"/>
</dbReference>
<dbReference type="STRING" id="218851.A0A2G5EDF3"/>